<gene>
    <name evidence="2" type="ORF">DMB65_09430</name>
</gene>
<dbReference type="EMBL" id="QJHK01000006">
    <property type="protein sequence ID" value="PXY41165.1"/>
    <property type="molecule type" value="Genomic_DNA"/>
</dbReference>
<dbReference type="InterPro" id="IPR007712">
    <property type="entry name" value="RelE/ParE_toxin"/>
</dbReference>
<evidence type="ECO:0008006" key="4">
    <source>
        <dbReference type="Google" id="ProtNLM"/>
    </source>
</evidence>
<accession>A0A2V4BQE4</accession>
<comment type="caution">
    <text evidence="2">The sequence shown here is derived from an EMBL/GenBank/DDBJ whole genome shotgun (WGS) entry which is preliminary data.</text>
</comment>
<dbReference type="OrthoDB" id="981785at2"/>
<reference evidence="2 3" key="1">
    <citation type="submission" date="2018-05" db="EMBL/GenBank/DDBJ databases">
        <title>Flavobacterium sp. strain IMCC34759, incomplete genome.</title>
        <authorList>
            <person name="Joung Y."/>
            <person name="Cho J."/>
        </authorList>
    </citation>
    <scope>NUCLEOTIDE SEQUENCE [LARGE SCALE GENOMIC DNA]</scope>
    <source>
        <strain evidence="2 3">IMCC34759</strain>
    </source>
</reference>
<dbReference type="Pfam" id="PF05016">
    <property type="entry name" value="ParE_toxin"/>
    <property type="match status" value="1"/>
</dbReference>
<keyword evidence="1" id="KW-1277">Toxin-antitoxin system</keyword>
<sequence length="96" mass="11526">MGELKKVWTNTARAQLKAIYENYKVKSLQGAKAIKDEILQATKELHFAEQYQQDEIQPKFRRIIVRHYKLLYIEENETVFIARIFDTRQNPNKQKE</sequence>
<evidence type="ECO:0000313" key="2">
    <source>
        <dbReference type="EMBL" id="PXY41165.1"/>
    </source>
</evidence>
<dbReference type="Gene3D" id="3.30.2310.20">
    <property type="entry name" value="RelE-like"/>
    <property type="match status" value="1"/>
</dbReference>
<name>A0A2V4BQE4_9FLAO</name>
<keyword evidence="3" id="KW-1185">Reference proteome</keyword>
<dbReference type="Proteomes" id="UP000247903">
    <property type="component" value="Unassembled WGS sequence"/>
</dbReference>
<evidence type="ECO:0000313" key="3">
    <source>
        <dbReference type="Proteomes" id="UP000247903"/>
    </source>
</evidence>
<evidence type="ECO:0000256" key="1">
    <source>
        <dbReference type="ARBA" id="ARBA00022649"/>
    </source>
</evidence>
<protein>
    <recommendedName>
        <fullName evidence="4">Type II toxin-antitoxin system RelE/ParE family toxin</fullName>
    </recommendedName>
</protein>
<dbReference type="AlphaFoldDB" id="A0A2V4BQE4"/>
<proteinExistence type="predicted"/>
<dbReference type="RefSeq" id="WP_110306400.1">
    <property type="nucleotide sequence ID" value="NZ_QJHK01000006.1"/>
</dbReference>
<dbReference type="InterPro" id="IPR035093">
    <property type="entry name" value="RelE/ParE_toxin_dom_sf"/>
</dbReference>
<organism evidence="2 3">
    <name type="scientific">Flavobacterium cheongpyeongense</name>
    <dbReference type="NCBI Taxonomy" id="2212651"/>
    <lineage>
        <taxon>Bacteria</taxon>
        <taxon>Pseudomonadati</taxon>
        <taxon>Bacteroidota</taxon>
        <taxon>Flavobacteriia</taxon>
        <taxon>Flavobacteriales</taxon>
        <taxon>Flavobacteriaceae</taxon>
        <taxon>Flavobacterium</taxon>
    </lineage>
</organism>